<dbReference type="InterPro" id="IPR005186">
    <property type="entry name" value="FlaG"/>
</dbReference>
<keyword evidence="2" id="KW-0282">Flagellum</keyword>
<dbReference type="InterPro" id="IPR035924">
    <property type="entry name" value="FlaG-like_sf"/>
</dbReference>
<dbReference type="Pfam" id="PF03646">
    <property type="entry name" value="FlaG"/>
    <property type="match status" value="1"/>
</dbReference>
<feature type="region of interest" description="Disordered" evidence="1">
    <location>
        <begin position="21"/>
        <end position="40"/>
    </location>
</feature>
<dbReference type="STRING" id="200904.GCA_900168775_00772"/>
<comment type="caution">
    <text evidence="2">The sequence shown here is derived from an EMBL/GenBank/DDBJ whole genome shotgun (WGS) entry which is preliminary data.</text>
</comment>
<name>A0A366EFE7_9BACI</name>
<evidence type="ECO:0000313" key="2">
    <source>
        <dbReference type="EMBL" id="RBP00746.1"/>
    </source>
</evidence>
<sequence>MGVGKILSGSQLLQQTQYNELSTSASERSNVNFKNSEEETTTSIIQSNDIKFRDKKQVEGMVEALNEFLEPTHTSIKFKVHDKLDKYYVTVVDSDTDELIKEIPPKKLLDVYAAMAEFMGFIVDEKI</sequence>
<keyword evidence="2" id="KW-0966">Cell projection</keyword>
<dbReference type="NCBIfam" id="NF005834">
    <property type="entry name" value="PRK07738.1"/>
    <property type="match status" value="1"/>
</dbReference>
<dbReference type="Proteomes" id="UP000252254">
    <property type="component" value="Unassembled WGS sequence"/>
</dbReference>
<dbReference type="PANTHER" id="PTHR37166">
    <property type="entry name" value="PROTEIN FLAG"/>
    <property type="match status" value="1"/>
</dbReference>
<keyword evidence="2" id="KW-0969">Cilium</keyword>
<reference evidence="2 3" key="1">
    <citation type="submission" date="2018-06" db="EMBL/GenBank/DDBJ databases">
        <title>Genomic Encyclopedia of Type Strains, Phase IV (KMG-IV): sequencing the most valuable type-strain genomes for metagenomic binning, comparative biology and taxonomic classification.</title>
        <authorList>
            <person name="Goeker M."/>
        </authorList>
    </citation>
    <scope>NUCLEOTIDE SEQUENCE [LARGE SCALE GENOMIC DNA]</scope>
    <source>
        <strain evidence="2 3">DSM 15140</strain>
    </source>
</reference>
<accession>A0A366EFE7</accession>
<keyword evidence="3" id="KW-1185">Reference proteome</keyword>
<organism evidence="2 3">
    <name type="scientific">Paraliobacillus ryukyuensis</name>
    <dbReference type="NCBI Taxonomy" id="200904"/>
    <lineage>
        <taxon>Bacteria</taxon>
        <taxon>Bacillati</taxon>
        <taxon>Bacillota</taxon>
        <taxon>Bacilli</taxon>
        <taxon>Bacillales</taxon>
        <taxon>Bacillaceae</taxon>
        <taxon>Paraliobacillus</taxon>
    </lineage>
</organism>
<dbReference type="Gene3D" id="3.30.160.170">
    <property type="entry name" value="FlaG-like"/>
    <property type="match status" value="1"/>
</dbReference>
<evidence type="ECO:0000313" key="3">
    <source>
        <dbReference type="Proteomes" id="UP000252254"/>
    </source>
</evidence>
<evidence type="ECO:0000256" key="1">
    <source>
        <dbReference type="SAM" id="MobiDB-lite"/>
    </source>
</evidence>
<dbReference type="AlphaFoldDB" id="A0A366EFE7"/>
<proteinExistence type="predicted"/>
<protein>
    <submittedName>
        <fullName evidence="2">Flagellar protein FlaG</fullName>
    </submittedName>
</protein>
<dbReference type="OrthoDB" id="9799867at2"/>
<dbReference type="PANTHER" id="PTHR37166:SF1">
    <property type="entry name" value="PROTEIN FLAG"/>
    <property type="match status" value="1"/>
</dbReference>
<gene>
    <name evidence="2" type="ORF">DES48_102514</name>
</gene>
<dbReference type="SUPFAM" id="SSF160214">
    <property type="entry name" value="FlaG-like"/>
    <property type="match status" value="1"/>
</dbReference>
<feature type="compositionally biased region" description="Polar residues" evidence="1">
    <location>
        <begin position="21"/>
        <end position="34"/>
    </location>
</feature>
<dbReference type="EMBL" id="QNRI01000002">
    <property type="protein sequence ID" value="RBP00746.1"/>
    <property type="molecule type" value="Genomic_DNA"/>
</dbReference>